<keyword evidence="9" id="KW-1185">Reference proteome</keyword>
<comment type="caution">
    <text evidence="5">Lacks conserved residue(s) required for the propagation of feature annotation.</text>
</comment>
<evidence type="ECO:0000256" key="6">
    <source>
        <dbReference type="RuleBase" id="RU362112"/>
    </source>
</evidence>
<evidence type="ECO:0000256" key="3">
    <source>
        <dbReference type="ARBA" id="ARBA00023157"/>
    </source>
</evidence>
<dbReference type="InterPro" id="IPR001759">
    <property type="entry name" value="PTX_dom"/>
</dbReference>
<comment type="cofactor">
    <cofactor evidence="6">
        <name>Ca(2+)</name>
        <dbReference type="ChEBI" id="CHEBI:29108"/>
    </cofactor>
    <text evidence="6">Binds 2 calcium ions per subunit.</text>
</comment>
<comment type="similarity">
    <text evidence="6">Belongs to the pentraxin family.</text>
</comment>
<dbReference type="GeneID" id="106462274"/>
<sequence length="232" mass="25686">MVRFMVFCLLALVWSTTEISGLRRGDFSKVVKFPVSSSSQFPRAVISKSLPPMDEFTLCSWLKLTSSEEREFVFFSYAVGNGGDSDEIMASVNRTTSTTELKIKIANQLARLSCATFTVGNFHKVCITWTSVKGRVQFYVDEDMCSAQVNGVAVGTQVRNGGTIVLGQDQDTVGGGFSSDQSYVGDLTQLNLFDELLDQDQIRRASTCLSKTFKYSPCCYQEDEISGNIISW</sequence>
<feature type="chain" id="PRO_5045942667" description="Pentraxin family member" evidence="7">
    <location>
        <begin position="16"/>
        <end position="232"/>
    </location>
</feature>
<dbReference type="PROSITE" id="PS51828">
    <property type="entry name" value="PTX_2"/>
    <property type="match status" value="1"/>
</dbReference>
<reference evidence="10" key="1">
    <citation type="submission" date="2025-08" db="UniProtKB">
        <authorList>
            <consortium name="RefSeq"/>
        </authorList>
    </citation>
    <scope>IDENTIFICATION</scope>
    <source>
        <tissue evidence="10">Muscle</tissue>
    </source>
</reference>
<accession>A0ABM1B9M1</accession>
<gene>
    <name evidence="10" type="primary">LOC106462274</name>
</gene>
<feature type="domain" description="Pentraxin (PTX)" evidence="8">
    <location>
        <begin position="27"/>
        <end position="232"/>
    </location>
</feature>
<evidence type="ECO:0000313" key="9">
    <source>
        <dbReference type="Proteomes" id="UP000694941"/>
    </source>
</evidence>
<dbReference type="Pfam" id="PF00354">
    <property type="entry name" value="Pentaxin"/>
    <property type="match status" value="1"/>
</dbReference>
<evidence type="ECO:0000256" key="7">
    <source>
        <dbReference type="SAM" id="SignalP"/>
    </source>
</evidence>
<evidence type="ECO:0000256" key="5">
    <source>
        <dbReference type="PROSITE-ProRule" id="PRU01172"/>
    </source>
</evidence>
<dbReference type="PANTHER" id="PTHR19277">
    <property type="entry name" value="PENTRAXIN"/>
    <property type="match status" value="1"/>
</dbReference>
<evidence type="ECO:0000313" key="10">
    <source>
        <dbReference type="RefSeq" id="XP_013777628.1"/>
    </source>
</evidence>
<feature type="signal peptide" evidence="7">
    <location>
        <begin position="1"/>
        <end position="15"/>
    </location>
</feature>
<dbReference type="PANTHER" id="PTHR19277:SF125">
    <property type="entry name" value="B6"/>
    <property type="match status" value="1"/>
</dbReference>
<evidence type="ECO:0000256" key="1">
    <source>
        <dbReference type="ARBA" id="ARBA00022723"/>
    </source>
</evidence>
<evidence type="ECO:0000256" key="2">
    <source>
        <dbReference type="ARBA" id="ARBA00022837"/>
    </source>
</evidence>
<dbReference type="PRINTS" id="PR00895">
    <property type="entry name" value="PENTAXIN"/>
</dbReference>
<name>A0ABM1B9M1_LIMPO</name>
<evidence type="ECO:0000256" key="4">
    <source>
        <dbReference type="ARBA" id="ARBA00023180"/>
    </source>
</evidence>
<protein>
    <recommendedName>
        <fullName evidence="6">Pentraxin family member</fullName>
    </recommendedName>
</protein>
<evidence type="ECO:0000259" key="8">
    <source>
        <dbReference type="PROSITE" id="PS51828"/>
    </source>
</evidence>
<keyword evidence="2 6" id="KW-0106">Calcium</keyword>
<dbReference type="SMART" id="SM00159">
    <property type="entry name" value="PTX"/>
    <property type="match status" value="1"/>
</dbReference>
<dbReference type="InterPro" id="IPR051360">
    <property type="entry name" value="Neuronal_Pentraxin_Related"/>
</dbReference>
<keyword evidence="7" id="KW-0732">Signal</keyword>
<comment type="subunit">
    <text evidence="6">Homopentamer. Pentaxin (or pentraxin) have a discoid arrangement of 5 non-covalently bound subunits.</text>
</comment>
<proteinExistence type="inferred from homology"/>
<feature type="non-terminal residue" evidence="10">
    <location>
        <position position="232"/>
    </location>
</feature>
<dbReference type="SUPFAM" id="SSF49899">
    <property type="entry name" value="Concanavalin A-like lectins/glucanases"/>
    <property type="match status" value="1"/>
</dbReference>
<keyword evidence="1 6" id="KW-0479">Metal-binding</keyword>
<dbReference type="RefSeq" id="XP_013777628.1">
    <property type="nucleotide sequence ID" value="XM_013922174.1"/>
</dbReference>
<dbReference type="Gene3D" id="2.60.120.200">
    <property type="match status" value="1"/>
</dbReference>
<organism evidence="9 10">
    <name type="scientific">Limulus polyphemus</name>
    <name type="common">Atlantic horseshoe crab</name>
    <dbReference type="NCBI Taxonomy" id="6850"/>
    <lineage>
        <taxon>Eukaryota</taxon>
        <taxon>Metazoa</taxon>
        <taxon>Ecdysozoa</taxon>
        <taxon>Arthropoda</taxon>
        <taxon>Chelicerata</taxon>
        <taxon>Merostomata</taxon>
        <taxon>Xiphosura</taxon>
        <taxon>Limulidae</taxon>
        <taxon>Limulus</taxon>
    </lineage>
</organism>
<keyword evidence="4" id="KW-0325">Glycoprotein</keyword>
<dbReference type="InterPro" id="IPR013320">
    <property type="entry name" value="ConA-like_dom_sf"/>
</dbReference>
<keyword evidence="3" id="KW-1015">Disulfide bond</keyword>
<dbReference type="Proteomes" id="UP000694941">
    <property type="component" value="Unplaced"/>
</dbReference>
<comment type="subcellular location">
    <subcellularLocation>
        <location evidence="6">Secreted</location>
    </subcellularLocation>
</comment>